<reference evidence="1" key="1">
    <citation type="submission" date="2020-03" db="EMBL/GenBank/DDBJ databases">
        <title>The deep terrestrial virosphere.</title>
        <authorList>
            <person name="Holmfeldt K."/>
            <person name="Nilsson E."/>
            <person name="Simone D."/>
            <person name="Lopez-Fernandez M."/>
            <person name="Wu X."/>
            <person name="de Brujin I."/>
            <person name="Lundin D."/>
            <person name="Andersson A."/>
            <person name="Bertilsson S."/>
            <person name="Dopson M."/>
        </authorList>
    </citation>
    <scope>NUCLEOTIDE SEQUENCE</scope>
    <source>
        <strain evidence="2">MM415B03397</strain>
        <strain evidence="1">TM448A03014</strain>
        <strain evidence="3">TM448B02918</strain>
    </source>
</reference>
<evidence type="ECO:0000313" key="2">
    <source>
        <dbReference type="EMBL" id="QJA91338.1"/>
    </source>
</evidence>
<sequence>MKDTQAIKALKAAARRTKHGQWPIIKLTTEETQHLMDKSAYSKYKVAASQGIRYLIYKPEN</sequence>
<dbReference type="EMBL" id="MT144368">
    <property type="protein sequence ID" value="QJA52786.1"/>
    <property type="molecule type" value="Genomic_DNA"/>
</dbReference>
<name>A0A6H1ZXX7_9ZZZZ</name>
<evidence type="ECO:0000313" key="1">
    <source>
        <dbReference type="EMBL" id="QJA52786.1"/>
    </source>
</evidence>
<protein>
    <submittedName>
        <fullName evidence="1">Uncharacterized protein</fullName>
    </submittedName>
</protein>
<dbReference type="AlphaFoldDB" id="A0A6H1ZXX7"/>
<proteinExistence type="predicted"/>
<organism evidence="1">
    <name type="scientific">viral metagenome</name>
    <dbReference type="NCBI Taxonomy" id="1070528"/>
    <lineage>
        <taxon>unclassified sequences</taxon>
        <taxon>metagenomes</taxon>
        <taxon>organismal metagenomes</taxon>
    </lineage>
</organism>
<dbReference type="EMBL" id="MT144973">
    <property type="protein sequence ID" value="QJI02081.1"/>
    <property type="molecule type" value="Genomic_DNA"/>
</dbReference>
<dbReference type="EMBL" id="MT142980">
    <property type="protein sequence ID" value="QJA91338.1"/>
    <property type="molecule type" value="Genomic_DNA"/>
</dbReference>
<accession>A0A6H1ZXX7</accession>
<evidence type="ECO:0000313" key="3">
    <source>
        <dbReference type="EMBL" id="QJI02081.1"/>
    </source>
</evidence>
<gene>
    <name evidence="2" type="ORF">MM415B03397_0011</name>
    <name evidence="1" type="ORF">TM448A03014_0007</name>
    <name evidence="3" type="ORF">TM448B02918_0011</name>
</gene>